<feature type="domain" description="Rhamnogalacturonase A/B/Epimerase-like pectate lyase" evidence="2">
    <location>
        <begin position="49"/>
        <end position="285"/>
    </location>
</feature>
<accession>W9WMR2</accession>
<gene>
    <name evidence="3" type="ORF">A1O5_07488</name>
</gene>
<reference evidence="3 4" key="1">
    <citation type="submission" date="2013-03" db="EMBL/GenBank/DDBJ databases">
        <title>The Genome Sequence of Cladophialophora psammophila CBS 110553.</title>
        <authorList>
            <consortium name="The Broad Institute Genomics Platform"/>
            <person name="Cuomo C."/>
            <person name="de Hoog S."/>
            <person name="Gorbushina A."/>
            <person name="Walker B."/>
            <person name="Young S.K."/>
            <person name="Zeng Q."/>
            <person name="Gargeya S."/>
            <person name="Fitzgerald M."/>
            <person name="Haas B."/>
            <person name="Abouelleil A."/>
            <person name="Allen A.W."/>
            <person name="Alvarado L."/>
            <person name="Arachchi H.M."/>
            <person name="Berlin A.M."/>
            <person name="Chapman S.B."/>
            <person name="Gainer-Dewar J."/>
            <person name="Goldberg J."/>
            <person name="Griggs A."/>
            <person name="Gujja S."/>
            <person name="Hansen M."/>
            <person name="Howarth C."/>
            <person name="Imamovic A."/>
            <person name="Ireland A."/>
            <person name="Larimer J."/>
            <person name="McCowan C."/>
            <person name="Murphy C."/>
            <person name="Pearson M."/>
            <person name="Poon T.W."/>
            <person name="Priest M."/>
            <person name="Roberts A."/>
            <person name="Saif S."/>
            <person name="Shea T."/>
            <person name="Sisk P."/>
            <person name="Sykes S."/>
            <person name="Wortman J."/>
            <person name="Nusbaum C."/>
            <person name="Birren B."/>
        </authorList>
    </citation>
    <scope>NUCLEOTIDE SEQUENCE [LARGE SCALE GENOMIC DNA]</scope>
    <source>
        <strain evidence="3 4">CBS 110553</strain>
    </source>
</reference>
<dbReference type="InterPro" id="IPR012334">
    <property type="entry name" value="Pectin_lyas_fold"/>
</dbReference>
<feature type="chain" id="PRO_5004932146" description="Rhamnogalacturonase A/B/Epimerase-like pectate lyase domain-containing protein" evidence="1">
    <location>
        <begin position="25"/>
        <end position="816"/>
    </location>
</feature>
<dbReference type="SUPFAM" id="SSF51126">
    <property type="entry name" value="Pectin lyase-like"/>
    <property type="match status" value="2"/>
</dbReference>
<sequence length="816" mass="88809">MHSPLSALFFTLLHLSVLIRSSVAQSTYWLANKPNVGHVAFQDPSYPVFRNVKEYGAIGDGLHDDSDAINRAIAAPGNRCGGGNATYGSFCQSSTITPALVYFPPGTYNVSKPLIMYYFTQMVGDAINPPTIRVSSNFTNIIGLAVFDADIYIPSGSGAEWYANQNNFYRQVRNFIIDMTNAPLKTAGIHWQVAQATSLQNIVINMVSKDVVNNQQQGIYMENGSGGFFSDMVITGGSIGAYLGNQQFTTRKIQFDGCSTAIKMNFDWVWLFSQITITNSDVGIDMTSGGFSNLAVGSLLLIDSVISATQGILTPYAPGFSSPQAAGTLVLEKVDFTGSEVAISAAGGTQARTILAGQQFVDLWAQGNAWTTAGQALNGQFFNGTTCVYQNASQTAYTAQETTIQRALAPIPRPSSLVDSNGQYVYRVKPQYENLQWSTGFLSAKANGLVGDGSTDDTAAMQALFNLAHTTGKVVYFDRGAYIVSSTINVPTDVKVTGELLSIIMATGPFFGDQFNPQPMWKIGNPGDVGTVEISDLVFEVQGPCPGAILIEWNIKAAGPALAGMWDAHWRIGGSAGTNLQQDKCIKTPATPIAGSNSVLTDCIGAFLLLHVTSQADGYFENIWGWVADHELDLADRQQIYIFNKGGFLIESQGPVWLYGTAAEHSVMYDYQFVNAKNVFMGHIQHETAYFQGNPNALVPFTPQASWHDPDYSDCVQTNCARTWGLRFVNSSQIFMYGGGLYNFFENWNTQACLGTESCQERMVDFRNSTDIYLWALSTKGSQFMISYEGTDVVPYSVNKANFCETVALFELASEQ</sequence>
<keyword evidence="4" id="KW-1185">Reference proteome</keyword>
<dbReference type="eggNOG" id="ENOG502QV54">
    <property type="taxonomic scope" value="Eukaryota"/>
</dbReference>
<proteinExistence type="predicted"/>
<dbReference type="InterPro" id="IPR039279">
    <property type="entry name" value="QRT3-like"/>
</dbReference>
<dbReference type="InterPro" id="IPR011050">
    <property type="entry name" value="Pectin_lyase_fold/virulence"/>
</dbReference>
<dbReference type="PANTHER" id="PTHR33928:SF2">
    <property type="entry name" value="PECTATE LYASE SUPERFAMILY PROTEIN DOMAIN-CONTAINING PROTEIN-RELATED"/>
    <property type="match status" value="1"/>
</dbReference>
<evidence type="ECO:0000259" key="2">
    <source>
        <dbReference type="Pfam" id="PF12708"/>
    </source>
</evidence>
<dbReference type="HOGENOM" id="CLU_002540_2_1_1"/>
<dbReference type="Gene3D" id="2.160.20.10">
    <property type="entry name" value="Single-stranded right-handed beta-helix, Pectin lyase-like"/>
    <property type="match status" value="2"/>
</dbReference>
<dbReference type="EMBL" id="AMGX01000011">
    <property type="protein sequence ID" value="EXJ69452.1"/>
    <property type="molecule type" value="Genomic_DNA"/>
</dbReference>
<dbReference type="RefSeq" id="XP_007746267.1">
    <property type="nucleotide sequence ID" value="XM_007748077.1"/>
</dbReference>
<evidence type="ECO:0000313" key="4">
    <source>
        <dbReference type="Proteomes" id="UP000019471"/>
    </source>
</evidence>
<organism evidence="3 4">
    <name type="scientific">Cladophialophora psammophila CBS 110553</name>
    <dbReference type="NCBI Taxonomy" id="1182543"/>
    <lineage>
        <taxon>Eukaryota</taxon>
        <taxon>Fungi</taxon>
        <taxon>Dikarya</taxon>
        <taxon>Ascomycota</taxon>
        <taxon>Pezizomycotina</taxon>
        <taxon>Eurotiomycetes</taxon>
        <taxon>Chaetothyriomycetidae</taxon>
        <taxon>Chaetothyriales</taxon>
        <taxon>Herpotrichiellaceae</taxon>
        <taxon>Cladophialophora</taxon>
    </lineage>
</organism>
<dbReference type="GeneID" id="19192194"/>
<keyword evidence="1" id="KW-0732">Signal</keyword>
<dbReference type="InterPro" id="IPR024535">
    <property type="entry name" value="RHGA/B-epi-like_pectate_lyase"/>
</dbReference>
<dbReference type="GO" id="GO:0004650">
    <property type="term" value="F:polygalacturonase activity"/>
    <property type="evidence" value="ECO:0007669"/>
    <property type="project" value="InterPro"/>
</dbReference>
<comment type="caution">
    <text evidence="3">The sequence shown here is derived from an EMBL/GenBank/DDBJ whole genome shotgun (WGS) entry which is preliminary data.</text>
</comment>
<feature type="domain" description="Rhamnogalacturonase A/B/Epimerase-like pectate lyase" evidence="2">
    <location>
        <begin position="442"/>
        <end position="510"/>
    </location>
</feature>
<dbReference type="Pfam" id="PF12708">
    <property type="entry name" value="Pect-lyase_RHGA_epim"/>
    <property type="match status" value="2"/>
</dbReference>
<feature type="signal peptide" evidence="1">
    <location>
        <begin position="1"/>
        <end position="24"/>
    </location>
</feature>
<dbReference type="CDD" id="cd23668">
    <property type="entry name" value="GH55_beta13glucanase-like"/>
    <property type="match status" value="1"/>
</dbReference>
<dbReference type="AlphaFoldDB" id="W9WMR2"/>
<dbReference type="Proteomes" id="UP000019471">
    <property type="component" value="Unassembled WGS sequence"/>
</dbReference>
<evidence type="ECO:0000313" key="3">
    <source>
        <dbReference type="EMBL" id="EXJ69452.1"/>
    </source>
</evidence>
<protein>
    <recommendedName>
        <fullName evidence="2">Rhamnogalacturonase A/B/Epimerase-like pectate lyase domain-containing protein</fullName>
    </recommendedName>
</protein>
<name>W9WMR2_9EURO</name>
<dbReference type="STRING" id="1182543.W9WMR2"/>
<dbReference type="PANTHER" id="PTHR33928">
    <property type="entry name" value="POLYGALACTURONASE QRT3"/>
    <property type="match status" value="1"/>
</dbReference>
<evidence type="ECO:0000256" key="1">
    <source>
        <dbReference type="SAM" id="SignalP"/>
    </source>
</evidence>
<dbReference type="OrthoDB" id="1046782at2759"/>